<feature type="region of interest" description="Disordered" evidence="1">
    <location>
        <begin position="25"/>
        <end position="47"/>
    </location>
</feature>
<dbReference type="EMBL" id="PGGS01000148">
    <property type="protein sequence ID" value="PNH08051.1"/>
    <property type="molecule type" value="Genomic_DNA"/>
</dbReference>
<name>A0A2J8A695_9CHLO</name>
<proteinExistence type="predicted"/>
<dbReference type="AlphaFoldDB" id="A0A2J8A695"/>
<feature type="non-terminal residue" evidence="2">
    <location>
        <position position="1"/>
    </location>
</feature>
<evidence type="ECO:0000313" key="3">
    <source>
        <dbReference type="Proteomes" id="UP000236333"/>
    </source>
</evidence>
<reference evidence="2 3" key="1">
    <citation type="journal article" date="2017" name="Mol. Biol. Evol.">
        <title>The 4-celled Tetrabaena socialis nuclear genome reveals the essential components for genetic control of cell number at the origin of multicellularity in the volvocine lineage.</title>
        <authorList>
            <person name="Featherston J."/>
            <person name="Arakaki Y."/>
            <person name="Hanschen E.R."/>
            <person name="Ferris P.J."/>
            <person name="Michod R.E."/>
            <person name="Olson B.J.S.C."/>
            <person name="Nozaki H."/>
            <person name="Durand P.M."/>
        </authorList>
    </citation>
    <scope>NUCLEOTIDE SEQUENCE [LARGE SCALE GENOMIC DNA]</scope>
    <source>
        <strain evidence="2 3">NIES-571</strain>
    </source>
</reference>
<accession>A0A2J8A695</accession>
<keyword evidence="3" id="KW-1185">Reference proteome</keyword>
<comment type="caution">
    <text evidence="2">The sequence shown here is derived from an EMBL/GenBank/DDBJ whole genome shotgun (WGS) entry which is preliminary data.</text>
</comment>
<protein>
    <submittedName>
        <fullName evidence="2">Uncharacterized protein</fullName>
    </submittedName>
</protein>
<sequence length="47" mass="4770">EELGSGQDGQTDAAMKWKAIIRTASSLAGKSANGKTARGSHPGAQTQ</sequence>
<gene>
    <name evidence="2" type="ORF">TSOC_005444</name>
</gene>
<dbReference type="Proteomes" id="UP000236333">
    <property type="component" value="Unassembled WGS sequence"/>
</dbReference>
<evidence type="ECO:0000256" key="1">
    <source>
        <dbReference type="SAM" id="MobiDB-lite"/>
    </source>
</evidence>
<organism evidence="2 3">
    <name type="scientific">Tetrabaena socialis</name>
    <dbReference type="NCBI Taxonomy" id="47790"/>
    <lineage>
        <taxon>Eukaryota</taxon>
        <taxon>Viridiplantae</taxon>
        <taxon>Chlorophyta</taxon>
        <taxon>core chlorophytes</taxon>
        <taxon>Chlorophyceae</taxon>
        <taxon>CS clade</taxon>
        <taxon>Chlamydomonadales</taxon>
        <taxon>Tetrabaenaceae</taxon>
        <taxon>Tetrabaena</taxon>
    </lineage>
</organism>
<evidence type="ECO:0000313" key="2">
    <source>
        <dbReference type="EMBL" id="PNH08051.1"/>
    </source>
</evidence>